<organism evidence="6 7">
    <name type="scientific">Phaedon cochleariae</name>
    <name type="common">Mustard beetle</name>
    <dbReference type="NCBI Taxonomy" id="80249"/>
    <lineage>
        <taxon>Eukaryota</taxon>
        <taxon>Metazoa</taxon>
        <taxon>Ecdysozoa</taxon>
        <taxon>Arthropoda</taxon>
        <taxon>Hexapoda</taxon>
        <taxon>Insecta</taxon>
        <taxon>Pterygota</taxon>
        <taxon>Neoptera</taxon>
        <taxon>Endopterygota</taxon>
        <taxon>Coleoptera</taxon>
        <taxon>Polyphaga</taxon>
        <taxon>Cucujiformia</taxon>
        <taxon>Chrysomeloidea</taxon>
        <taxon>Chrysomelidae</taxon>
        <taxon>Chrysomelinae</taxon>
        <taxon>Chrysomelini</taxon>
        <taxon>Phaedon</taxon>
    </lineage>
</organism>
<dbReference type="PANTHER" id="PTHR45916">
    <property type="entry name" value="STRUCTURAL MAINTENANCE OF CHROMOSOMES PROTEIN 5"/>
    <property type="match status" value="1"/>
</dbReference>
<reference evidence="6" key="1">
    <citation type="submission" date="2022-01" db="EMBL/GenBank/DDBJ databases">
        <authorList>
            <person name="King R."/>
        </authorList>
    </citation>
    <scope>NUCLEOTIDE SEQUENCE</scope>
</reference>
<feature type="coiled-coil region" evidence="4">
    <location>
        <begin position="730"/>
        <end position="869"/>
    </location>
</feature>
<comment type="similarity">
    <text evidence="1">Belongs to the SMC family. SMC5 subfamily.</text>
</comment>
<sequence length="1040" mass="120036">MYRPGSIRKIEVRNFVTYSHVELYPGPNLNMIIGPNGTGKSTVVAAIILGLGGNPKVVGRGTRVSEYVKHNCESSTINIFLQEDQDDQYLKVTREFDTHERSTWKLNNRKVKLEDMLEYIKKFNIQVNNLCQFLPQDRVQDFAKLNKQDLLRETQRALCRFDLIEKQDSLIRNREQHKQMLGSLETQQKRLQEAHDLNNRLEGRVQSFNKKKKYSENIQHIERKIAWTLYEAIRVQLTDIKKDRNKAQEIYEQFKNALKPKEQGIVRKKKGITEFQENNTKVVQVIRNTESSINNNVERVDALKESIRKINDAMNSRLAEIEQWDSEIETANNKLEEMKRLQAEMFAKTNDSAQKKQALSSELNKLSMHHKSLQDKKEELQQHKQDETLRMHALENESARLENVKQARLQHLRTFSADAHTAVHWLRNNKHLFQGEIYEPIMLEVNVLETRHAKYIENVIPVRDRLAFTCTRKEDMNKLIRCLRESQNLSVNVIHSSDSSDDPRQFQPNIAIENLRRYGFYTYINNLFTAPGPIMSYLCKTYRLHNIPLGDAKTNDCYEQVPEQIRTFFSDVYRYGISFSKYSGQKSTKQVEVGSDGGLSQSLDVVRLERVRGQIEEIKRNLANYDAQCGALDTQFESVSEKINVSRAKIREIQQERQNAQTVTGRIETLQRKISEMKNCKKNPEDIQREAGQKRLTVLRSMPAIQDAMKKEFSKLAELVKKGSLIVRKIEQERKELAYLENDINENRRQSQEAEDTLDIVKERYADVMNQAKSMLSKAKGLSKGFTPADEGFEEFRREYDALSSEIDELNAKKEQLQSRIACLNVADDGELKEYEDRLNQIEGLTGEIDRLHGELSKVTDKMDKTQQEWLGPLKDLLAEINLEFAGAFEKMGCAGEISICTGDNDKDFSQYGISIKVTYRNGEPLQELNSNIQSGGERAVATAAFMLSLQKLTPVPFRCVDEINQGMDANNERRIFELVVECTCVQSASQYFLITPKLVPHLRYSPLMSVHIVHNGPFVAQDKKWGFSKICNPKGHQIG</sequence>
<dbReference type="SUPFAM" id="SSF52540">
    <property type="entry name" value="P-loop containing nucleoside triphosphate hydrolases"/>
    <property type="match status" value="1"/>
</dbReference>
<dbReference type="EMBL" id="OU896722">
    <property type="protein sequence ID" value="CAH1154399.1"/>
    <property type="molecule type" value="Genomic_DNA"/>
</dbReference>
<dbReference type="AlphaFoldDB" id="A0A9P0DLN6"/>
<feature type="domain" description="RecF/RecN/SMC N-terminal" evidence="5">
    <location>
        <begin position="7"/>
        <end position="996"/>
    </location>
</feature>
<feature type="coiled-coil region" evidence="4">
    <location>
        <begin position="321"/>
        <end position="404"/>
    </location>
</feature>
<dbReference type="GO" id="GO:0000724">
    <property type="term" value="P:double-strand break repair via homologous recombination"/>
    <property type="evidence" value="ECO:0007669"/>
    <property type="project" value="TreeGrafter"/>
</dbReference>
<feature type="coiled-coil region" evidence="4">
    <location>
        <begin position="608"/>
        <end position="673"/>
    </location>
</feature>
<protein>
    <recommendedName>
        <fullName evidence="2">Structural maintenance of chromosomes protein 5</fullName>
    </recommendedName>
</protein>
<accession>A0A9P0DLN6</accession>
<evidence type="ECO:0000256" key="1">
    <source>
        <dbReference type="ARBA" id="ARBA00010171"/>
    </source>
</evidence>
<keyword evidence="7" id="KW-1185">Reference proteome</keyword>
<dbReference type="PANTHER" id="PTHR45916:SF1">
    <property type="entry name" value="STRUCTURAL MAINTENANCE OF CHROMOSOMES PROTEIN 5"/>
    <property type="match status" value="1"/>
</dbReference>
<dbReference type="Proteomes" id="UP001153737">
    <property type="component" value="Chromosome 16"/>
</dbReference>
<evidence type="ECO:0000256" key="2">
    <source>
        <dbReference type="ARBA" id="ARBA00018687"/>
    </source>
</evidence>
<dbReference type="Gene3D" id="3.40.50.300">
    <property type="entry name" value="P-loop containing nucleotide triphosphate hydrolases"/>
    <property type="match status" value="2"/>
</dbReference>
<gene>
    <name evidence="6" type="ORF">PHAECO_LOCUS5242</name>
</gene>
<dbReference type="GO" id="GO:0005634">
    <property type="term" value="C:nucleus"/>
    <property type="evidence" value="ECO:0007669"/>
    <property type="project" value="TreeGrafter"/>
</dbReference>
<dbReference type="Pfam" id="PF02463">
    <property type="entry name" value="SMC_N"/>
    <property type="match status" value="1"/>
</dbReference>
<dbReference type="SUPFAM" id="SSF57997">
    <property type="entry name" value="Tropomyosin"/>
    <property type="match status" value="1"/>
</dbReference>
<keyword evidence="3 4" id="KW-0175">Coiled coil</keyword>
<evidence type="ECO:0000256" key="3">
    <source>
        <dbReference type="ARBA" id="ARBA00023054"/>
    </source>
</evidence>
<name>A0A9P0DLN6_PHACE</name>
<dbReference type="InterPro" id="IPR027417">
    <property type="entry name" value="P-loop_NTPase"/>
</dbReference>
<dbReference type="GO" id="GO:0030915">
    <property type="term" value="C:Smc5-Smc6 complex"/>
    <property type="evidence" value="ECO:0007669"/>
    <property type="project" value="TreeGrafter"/>
</dbReference>
<evidence type="ECO:0000313" key="6">
    <source>
        <dbReference type="EMBL" id="CAH1154399.1"/>
    </source>
</evidence>
<dbReference type="InterPro" id="IPR003395">
    <property type="entry name" value="RecF/RecN/SMC_N"/>
</dbReference>
<dbReference type="GO" id="GO:0003697">
    <property type="term" value="F:single-stranded DNA binding"/>
    <property type="evidence" value="ECO:0007669"/>
    <property type="project" value="TreeGrafter"/>
</dbReference>
<evidence type="ECO:0000259" key="5">
    <source>
        <dbReference type="Pfam" id="PF02463"/>
    </source>
</evidence>
<evidence type="ECO:0000256" key="4">
    <source>
        <dbReference type="SAM" id="Coils"/>
    </source>
</evidence>
<dbReference type="OrthoDB" id="10254973at2759"/>
<reference evidence="6" key="2">
    <citation type="submission" date="2022-10" db="EMBL/GenBank/DDBJ databases">
        <authorList>
            <consortium name="ENA_rothamsted_submissions"/>
            <consortium name="culmorum"/>
            <person name="King R."/>
        </authorList>
    </citation>
    <scope>NUCLEOTIDE SEQUENCE</scope>
</reference>
<feature type="coiled-coil region" evidence="4">
    <location>
        <begin position="174"/>
        <end position="211"/>
    </location>
</feature>
<evidence type="ECO:0000313" key="7">
    <source>
        <dbReference type="Proteomes" id="UP001153737"/>
    </source>
</evidence>
<proteinExistence type="inferred from homology"/>